<feature type="compositionally biased region" description="Basic residues" evidence="1">
    <location>
        <begin position="42"/>
        <end position="66"/>
    </location>
</feature>
<reference evidence="2" key="1">
    <citation type="submission" date="2021-02" db="EMBL/GenBank/DDBJ databases">
        <authorList>
            <person name="Nowell W R."/>
        </authorList>
    </citation>
    <scope>NUCLEOTIDE SEQUENCE</scope>
</reference>
<name>A0A821Y8E9_9BILA</name>
<feature type="region of interest" description="Disordered" evidence="1">
    <location>
        <begin position="1"/>
        <end position="80"/>
    </location>
</feature>
<protein>
    <submittedName>
        <fullName evidence="2">Uncharacterized protein</fullName>
    </submittedName>
</protein>
<comment type="caution">
    <text evidence="2">The sequence shown here is derived from an EMBL/GenBank/DDBJ whole genome shotgun (WGS) entry which is preliminary data.</text>
</comment>
<dbReference type="EMBL" id="CAJOBP010094150">
    <property type="protein sequence ID" value="CAF4956923.1"/>
    <property type="molecule type" value="Genomic_DNA"/>
</dbReference>
<evidence type="ECO:0000313" key="2">
    <source>
        <dbReference type="EMBL" id="CAF4956923.1"/>
    </source>
</evidence>
<accession>A0A821Y8E9</accession>
<feature type="non-terminal residue" evidence="2">
    <location>
        <position position="1"/>
    </location>
</feature>
<evidence type="ECO:0000313" key="3">
    <source>
        <dbReference type="Proteomes" id="UP000663873"/>
    </source>
</evidence>
<dbReference type="Proteomes" id="UP000663873">
    <property type="component" value="Unassembled WGS sequence"/>
</dbReference>
<dbReference type="AlphaFoldDB" id="A0A821Y8E9"/>
<keyword evidence="3" id="KW-1185">Reference proteome</keyword>
<sequence length="80" mass="9347">PPPNYVKMHHMDPLLGPLPGHHQQHMRFSPMMDDNFSMGPPPHHHPHMHPSHHQMHPHMHPSHHQMHLNDGRPLPPQSIN</sequence>
<proteinExistence type="predicted"/>
<gene>
    <name evidence="2" type="ORF">UJA718_LOCUS48040</name>
</gene>
<evidence type="ECO:0000256" key="1">
    <source>
        <dbReference type="SAM" id="MobiDB-lite"/>
    </source>
</evidence>
<feature type="non-terminal residue" evidence="2">
    <location>
        <position position="80"/>
    </location>
</feature>
<organism evidence="2 3">
    <name type="scientific">Rotaria socialis</name>
    <dbReference type="NCBI Taxonomy" id="392032"/>
    <lineage>
        <taxon>Eukaryota</taxon>
        <taxon>Metazoa</taxon>
        <taxon>Spiralia</taxon>
        <taxon>Gnathifera</taxon>
        <taxon>Rotifera</taxon>
        <taxon>Eurotatoria</taxon>
        <taxon>Bdelloidea</taxon>
        <taxon>Philodinida</taxon>
        <taxon>Philodinidae</taxon>
        <taxon>Rotaria</taxon>
    </lineage>
</organism>